<keyword evidence="3" id="KW-1185">Reference proteome</keyword>
<reference evidence="2" key="1">
    <citation type="submission" date="2006-10" db="EMBL/GenBank/DDBJ databases">
        <title>Annotation of Phytophthora infestans T30-4.</title>
        <authorList>
            <consortium name="The Broad Institute Genome Sequencing Platform"/>
            <person name="Nusbaum C."/>
            <person name="Haas B."/>
            <person name="Kamoun S."/>
            <person name="Fry W."/>
            <person name="Judelson H."/>
            <person name="Ristaino J."/>
            <person name="Govers F."/>
            <person name="Whisson S."/>
            <person name="Birch P."/>
            <person name="Birren B."/>
            <person name="Lander E."/>
            <person name="Galagan J."/>
            <person name="Zody M."/>
            <person name="Devon K."/>
            <person name="O'Neil K."/>
            <person name="Zembek L."/>
            <person name="Anderson S."/>
            <person name="Jaffe D."/>
            <person name="Butler J."/>
            <person name="Alvarez P."/>
            <person name="Gnerre S."/>
            <person name="Grabherr M."/>
            <person name="Mauceli E."/>
            <person name="Brockman W."/>
            <person name="Young S."/>
            <person name="LaButti K."/>
            <person name="Sykes S."/>
            <person name="DeCaprio D."/>
            <person name="Crawford M."/>
            <person name="Koehrsen M."/>
            <person name="Engels R."/>
            <person name="Montgomery P."/>
            <person name="Pearson M."/>
            <person name="Howarth C."/>
            <person name="Larson L."/>
            <person name="White J."/>
            <person name="O'Leary S."/>
            <person name="Kodira C."/>
            <person name="Zeng Q."/>
            <person name="Yandava C."/>
            <person name="Alvarado L."/>
        </authorList>
    </citation>
    <scope>NUCLEOTIDE SEQUENCE</scope>
    <source>
        <strain evidence="2">T30-4</strain>
    </source>
</reference>
<sequence>MSAGSSMLEDDFSVYLKPTKHAPLRELLRIKIQGAVIQVQVRVGYRQEILDLPAYSLCPPLRDPVDFETPAPAEDMDDIDHLNDQL</sequence>
<dbReference type="VEuPathDB" id="FungiDB:PITG_06125"/>
<gene>
    <name evidence="2" type="ORF">PITG_06125</name>
</gene>
<accession>D0N6G1</accession>
<dbReference type="Proteomes" id="UP000006643">
    <property type="component" value="Unassembled WGS sequence"/>
</dbReference>
<dbReference type="HOGENOM" id="CLU_2502810_0_0_1"/>
<name>D0N6G1_PHYIT</name>
<dbReference type="KEGG" id="pif:PITG_06125"/>
<dbReference type="OrthoDB" id="101343at2759"/>
<dbReference type="EMBL" id="DS028126">
    <property type="protein sequence ID" value="EEY70652.1"/>
    <property type="molecule type" value="Genomic_DNA"/>
</dbReference>
<dbReference type="GeneID" id="9472277"/>
<protein>
    <submittedName>
        <fullName evidence="2">Uncharacterized protein</fullName>
    </submittedName>
</protein>
<dbReference type="RefSeq" id="XP_002998306.1">
    <property type="nucleotide sequence ID" value="XM_002998260.1"/>
</dbReference>
<dbReference type="InParanoid" id="D0N6G1"/>
<dbReference type="OMA" id="LTWQQCK"/>
<feature type="region of interest" description="Disordered" evidence="1">
    <location>
        <begin position="66"/>
        <end position="86"/>
    </location>
</feature>
<evidence type="ECO:0000256" key="1">
    <source>
        <dbReference type="SAM" id="MobiDB-lite"/>
    </source>
</evidence>
<organism evidence="2 3">
    <name type="scientific">Phytophthora infestans (strain T30-4)</name>
    <name type="common">Potato late blight agent</name>
    <dbReference type="NCBI Taxonomy" id="403677"/>
    <lineage>
        <taxon>Eukaryota</taxon>
        <taxon>Sar</taxon>
        <taxon>Stramenopiles</taxon>
        <taxon>Oomycota</taxon>
        <taxon>Peronosporomycetes</taxon>
        <taxon>Peronosporales</taxon>
        <taxon>Peronosporaceae</taxon>
        <taxon>Phytophthora</taxon>
    </lineage>
</organism>
<evidence type="ECO:0000313" key="2">
    <source>
        <dbReference type="EMBL" id="EEY70652.1"/>
    </source>
</evidence>
<evidence type="ECO:0000313" key="3">
    <source>
        <dbReference type="Proteomes" id="UP000006643"/>
    </source>
</evidence>
<proteinExistence type="predicted"/>
<dbReference type="AlphaFoldDB" id="D0N6G1"/>